<protein>
    <submittedName>
        <fullName evidence="7">Chaperonin 10-like protein</fullName>
    </submittedName>
</protein>
<comment type="cofactor">
    <cofactor evidence="1 5">
        <name>Zn(2+)</name>
        <dbReference type="ChEBI" id="CHEBI:29105"/>
    </cofactor>
</comment>
<dbReference type="GO" id="GO:0008270">
    <property type="term" value="F:zinc ion binding"/>
    <property type="evidence" value="ECO:0007669"/>
    <property type="project" value="InterPro"/>
</dbReference>
<dbReference type="PANTHER" id="PTHR42683">
    <property type="entry name" value="ALDEHYDE REDUCTASE"/>
    <property type="match status" value="1"/>
</dbReference>
<dbReference type="InterPro" id="IPR013154">
    <property type="entry name" value="ADH-like_N"/>
</dbReference>
<dbReference type="Pfam" id="PF00107">
    <property type="entry name" value="ADH_zinc_N"/>
    <property type="match status" value="1"/>
</dbReference>
<feature type="domain" description="Enoyl reductase (ER)" evidence="6">
    <location>
        <begin position="42"/>
        <end position="360"/>
    </location>
</feature>
<evidence type="ECO:0000256" key="2">
    <source>
        <dbReference type="ARBA" id="ARBA00022723"/>
    </source>
</evidence>
<gene>
    <name evidence="7" type="ORF">FB45DRAFT_1001302</name>
</gene>
<dbReference type="AlphaFoldDB" id="A0AAD7FV80"/>
<dbReference type="SUPFAM" id="SSF51735">
    <property type="entry name" value="NAD(P)-binding Rossmann-fold domains"/>
    <property type="match status" value="1"/>
</dbReference>
<dbReference type="InterPro" id="IPR011032">
    <property type="entry name" value="GroES-like_sf"/>
</dbReference>
<organism evidence="7 8">
    <name type="scientific">Roridomyces roridus</name>
    <dbReference type="NCBI Taxonomy" id="1738132"/>
    <lineage>
        <taxon>Eukaryota</taxon>
        <taxon>Fungi</taxon>
        <taxon>Dikarya</taxon>
        <taxon>Basidiomycota</taxon>
        <taxon>Agaricomycotina</taxon>
        <taxon>Agaricomycetes</taxon>
        <taxon>Agaricomycetidae</taxon>
        <taxon>Agaricales</taxon>
        <taxon>Marasmiineae</taxon>
        <taxon>Mycenaceae</taxon>
        <taxon>Roridomyces</taxon>
    </lineage>
</organism>
<keyword evidence="2 5" id="KW-0479">Metal-binding</keyword>
<dbReference type="CDD" id="cd05283">
    <property type="entry name" value="CAD1"/>
    <property type="match status" value="1"/>
</dbReference>
<comment type="caution">
    <text evidence="7">The sequence shown here is derived from an EMBL/GenBank/DDBJ whole genome shotgun (WGS) entry which is preliminary data.</text>
</comment>
<keyword evidence="3 5" id="KW-0862">Zinc</keyword>
<evidence type="ECO:0000256" key="4">
    <source>
        <dbReference type="ARBA" id="ARBA00023002"/>
    </source>
</evidence>
<keyword evidence="4" id="KW-0560">Oxidoreductase</keyword>
<evidence type="ECO:0000259" key="6">
    <source>
        <dbReference type="SMART" id="SM00829"/>
    </source>
</evidence>
<evidence type="ECO:0000256" key="5">
    <source>
        <dbReference type="RuleBase" id="RU361277"/>
    </source>
</evidence>
<dbReference type="GO" id="GO:0016616">
    <property type="term" value="F:oxidoreductase activity, acting on the CH-OH group of donors, NAD or NADP as acceptor"/>
    <property type="evidence" value="ECO:0007669"/>
    <property type="project" value="InterPro"/>
</dbReference>
<evidence type="ECO:0000256" key="1">
    <source>
        <dbReference type="ARBA" id="ARBA00001947"/>
    </source>
</evidence>
<evidence type="ECO:0000313" key="8">
    <source>
        <dbReference type="Proteomes" id="UP001221142"/>
    </source>
</evidence>
<dbReference type="InterPro" id="IPR013149">
    <property type="entry name" value="ADH-like_C"/>
</dbReference>
<dbReference type="PROSITE" id="PS00059">
    <property type="entry name" value="ADH_ZINC"/>
    <property type="match status" value="1"/>
</dbReference>
<dbReference type="FunFam" id="3.40.50.720:FF:000022">
    <property type="entry name" value="Cinnamyl alcohol dehydrogenase"/>
    <property type="match status" value="1"/>
</dbReference>
<dbReference type="Gene3D" id="3.90.180.10">
    <property type="entry name" value="Medium-chain alcohol dehydrogenases, catalytic domain"/>
    <property type="match status" value="1"/>
</dbReference>
<dbReference type="InterPro" id="IPR002328">
    <property type="entry name" value="ADH_Zn_CS"/>
</dbReference>
<evidence type="ECO:0000256" key="3">
    <source>
        <dbReference type="ARBA" id="ARBA00022833"/>
    </source>
</evidence>
<comment type="similarity">
    <text evidence="5">Belongs to the zinc-containing alcohol dehydrogenase family.</text>
</comment>
<dbReference type="SMART" id="SM00829">
    <property type="entry name" value="PKS_ER"/>
    <property type="match status" value="1"/>
</dbReference>
<proteinExistence type="inferred from homology"/>
<keyword evidence="8" id="KW-1185">Reference proteome</keyword>
<name>A0AAD7FV80_9AGAR</name>
<dbReference type="Gene3D" id="3.40.50.720">
    <property type="entry name" value="NAD(P)-binding Rossmann-like Domain"/>
    <property type="match status" value="1"/>
</dbReference>
<dbReference type="Pfam" id="PF08240">
    <property type="entry name" value="ADH_N"/>
    <property type="match status" value="1"/>
</dbReference>
<dbReference type="Proteomes" id="UP001221142">
    <property type="component" value="Unassembled WGS sequence"/>
</dbReference>
<dbReference type="SUPFAM" id="SSF50129">
    <property type="entry name" value="GroES-like"/>
    <property type="match status" value="1"/>
</dbReference>
<dbReference type="InterPro" id="IPR020843">
    <property type="entry name" value="ER"/>
</dbReference>
<accession>A0AAD7FV80</accession>
<dbReference type="InterPro" id="IPR047109">
    <property type="entry name" value="CAD-like"/>
</dbReference>
<evidence type="ECO:0000313" key="7">
    <source>
        <dbReference type="EMBL" id="KAJ7639450.1"/>
    </source>
</evidence>
<reference evidence="7" key="1">
    <citation type="submission" date="2023-03" db="EMBL/GenBank/DDBJ databases">
        <title>Massive genome expansion in bonnet fungi (Mycena s.s.) driven by repeated elements and novel gene families across ecological guilds.</title>
        <authorList>
            <consortium name="Lawrence Berkeley National Laboratory"/>
            <person name="Harder C.B."/>
            <person name="Miyauchi S."/>
            <person name="Viragh M."/>
            <person name="Kuo A."/>
            <person name="Thoen E."/>
            <person name="Andreopoulos B."/>
            <person name="Lu D."/>
            <person name="Skrede I."/>
            <person name="Drula E."/>
            <person name="Henrissat B."/>
            <person name="Morin E."/>
            <person name="Kohler A."/>
            <person name="Barry K."/>
            <person name="LaButti K."/>
            <person name="Morin E."/>
            <person name="Salamov A."/>
            <person name="Lipzen A."/>
            <person name="Mereny Z."/>
            <person name="Hegedus B."/>
            <person name="Baldrian P."/>
            <person name="Stursova M."/>
            <person name="Weitz H."/>
            <person name="Taylor A."/>
            <person name="Grigoriev I.V."/>
            <person name="Nagy L.G."/>
            <person name="Martin F."/>
            <person name="Kauserud H."/>
        </authorList>
    </citation>
    <scope>NUCLEOTIDE SEQUENCE</scope>
    <source>
        <strain evidence="7">9284</strain>
    </source>
</reference>
<dbReference type="InterPro" id="IPR036291">
    <property type="entry name" value="NAD(P)-bd_dom_sf"/>
</dbReference>
<dbReference type="EMBL" id="JARKIF010000005">
    <property type="protein sequence ID" value="KAJ7639450.1"/>
    <property type="molecule type" value="Genomic_DNA"/>
</dbReference>
<sequence>MSSLLSCCSSPRAALQAAIGGQKEPTSSAVTEKGVDYTVYKGGKDGIVEFKTHAEAPKGNQVLIKITHSGICGTDEHYKGADMGLGHEGVGTVAAVGEAVKEFKVGDLVGWGYNHKTCGHCEECLLGRDQYCETREYYGVHNFHQGSFGTHAIWDASFVFHVPKGLAPEFAAPLMCGGATVFNIIESYNIRPTDRVGLVGVGGLGHLAVQFLAKMGATVVVLSGTDAKRAEAMRLGASEFYAIKDVKELDIGKPLDHLIVTTNAKANWSLLTSLVRPTGTIYPLTVDFGNIDIPAFPVVTRGMKIQGSLVAARSVHIRMLEFAAKHGVHPIIETFPMTKSGVEEGMAKLREGKMRYRGVLVV</sequence>